<comment type="caution">
    <text evidence="1">The sequence shown here is derived from an EMBL/GenBank/DDBJ whole genome shotgun (WGS) entry which is preliminary data.</text>
</comment>
<name>A0A7X1B376_9BACT</name>
<dbReference type="AlphaFoldDB" id="A0A7X1B376"/>
<dbReference type="GO" id="GO:0005975">
    <property type="term" value="P:carbohydrate metabolic process"/>
    <property type="evidence" value="ECO:0007669"/>
    <property type="project" value="InterPro"/>
</dbReference>
<dbReference type="InterPro" id="IPR012341">
    <property type="entry name" value="6hp_glycosidase-like_sf"/>
</dbReference>
<evidence type="ECO:0000313" key="2">
    <source>
        <dbReference type="Proteomes" id="UP000526501"/>
    </source>
</evidence>
<dbReference type="RefSeq" id="WP_185658639.1">
    <property type="nucleotide sequence ID" value="NZ_CAWPOO010000001.1"/>
</dbReference>
<gene>
    <name evidence="1" type="ORF">H5P27_01645</name>
</gene>
<dbReference type="Proteomes" id="UP000526501">
    <property type="component" value="Unassembled WGS sequence"/>
</dbReference>
<dbReference type="InterPro" id="IPR008928">
    <property type="entry name" value="6-hairpin_glycosidase_sf"/>
</dbReference>
<dbReference type="Pfam" id="PF14614">
    <property type="entry name" value="DUF4450"/>
    <property type="match status" value="1"/>
</dbReference>
<dbReference type="InterPro" id="IPR028028">
    <property type="entry name" value="DUF4450"/>
</dbReference>
<accession>A0A7X1B376</accession>
<protein>
    <submittedName>
        <fullName evidence="1">DUF4450 domain-containing protein</fullName>
    </submittedName>
</protein>
<proteinExistence type="predicted"/>
<reference evidence="1 2" key="1">
    <citation type="submission" date="2020-07" db="EMBL/GenBank/DDBJ databases">
        <authorList>
            <person name="Feng X."/>
        </authorList>
    </citation>
    <scope>NUCLEOTIDE SEQUENCE [LARGE SCALE GENOMIC DNA]</scope>
    <source>
        <strain evidence="1 2">JCM23202</strain>
    </source>
</reference>
<evidence type="ECO:0000313" key="1">
    <source>
        <dbReference type="EMBL" id="MBC2604752.1"/>
    </source>
</evidence>
<organism evidence="1 2">
    <name type="scientific">Pelagicoccus albus</name>
    <dbReference type="NCBI Taxonomy" id="415222"/>
    <lineage>
        <taxon>Bacteria</taxon>
        <taxon>Pseudomonadati</taxon>
        <taxon>Verrucomicrobiota</taxon>
        <taxon>Opitutia</taxon>
        <taxon>Puniceicoccales</taxon>
        <taxon>Pelagicoccaceae</taxon>
        <taxon>Pelagicoccus</taxon>
    </lineage>
</organism>
<sequence>MKSLLLSTYPNVFNHGKWPDLFSKLRHEIPKPITLLFAAAMSVAPANDAESATPKAKTTLPNLSGQTAYPLRYTPVGSGFQIHNGEETFNRPLYGGNTAFRVDAGDRPEFAFYLPGRGGNVRLGISTENGIGWLQNAPDILSTYEPGSMRYLVDWPELLGADTTLYVEAVPTRDLEALSLKFTLRGSDKPVELIWAYGGADGKKGVRGGDIGTERVPISEWFQLTPERCKNNVFALDANSFSMQAPKATIKGYGPTNSSLRLSDSQLWDDPTSLLKKKGQELDLPVVVGKFSITPNQSEYLLFHYTSNSEKVAGESELQTSDLPEIFRRAETQRQEIQDQVVVDTPDPFLNSAVAALNLGSDAVWDEDQGAVMHGAIAWRRKLLGWRGPYFADALGWHDRARSHLSYWATQQNTDPIPDHISGPDEDSNLARNETSLHSNGALSHSHYDMNLVYIDTLFRHLQWTGDMEFAREVWPVIERHLAWERRLFRRTFEKNGPPLYEGYAAIWASDSLQYHGGGTAHASAYNYWHNLMAAKIGSMLGENVALYEGEAEQIALGMQRYLWMEDEGMYAEFKDVIGEQGVHRSPALWSFYQVVDSDLGSREQHKMMTQFVDSKLPHLPVQGPDVPDDDDYYVLSTSNWMPYTYSTNNVIFGENLHTALAYWQAGRPEEAFRITKGSILLSMFMGICPGNVGSMTLLDVYRRESQRDFADGAGTFSRALIEGLFGIRPNLLDKQITIAPGFPSKWQYAKLEHPDVSLSFSREGSVESYRITSKFEGPLSLSLQPNTVSKITEARVNGNQVSPQMSADETVRLDIELLPQAPIEVTLVVEALDQSSISGEVPKWKPDLETKSFAGLGAAKQIPSDSELEMISLNGYFNAKLEDIFKPNSYRSPRPPYVSLSMPSQGIGGWAGTYKQTANIDASGLRLEAEKNGGILKFANGFEFKTPSSTDSDNVIFTSQWDNYPKELSLPLHGKAKRILLLMAGSTNQMQSRFENGQVIVRYQDGSSETLPLQNPENWWPIDQDYFIDDYQFSRQLPIPPRLDLKTGKLRILDIESFKGQGGKIDGGAATVLDLALDPTKELATLKIVASANEVIIGLLAATLER</sequence>
<keyword evidence="2" id="KW-1185">Reference proteome</keyword>
<dbReference type="Gene3D" id="1.50.10.10">
    <property type="match status" value="1"/>
</dbReference>
<dbReference type="SUPFAM" id="SSF48208">
    <property type="entry name" value="Six-hairpin glycosidases"/>
    <property type="match status" value="1"/>
</dbReference>
<dbReference type="EMBL" id="JACHVC010000001">
    <property type="protein sequence ID" value="MBC2604752.1"/>
    <property type="molecule type" value="Genomic_DNA"/>
</dbReference>